<protein>
    <submittedName>
        <fullName evidence="3">Phylloplanin-like</fullName>
    </submittedName>
</protein>
<feature type="signal peptide" evidence="1">
    <location>
        <begin position="1"/>
        <end position="22"/>
    </location>
</feature>
<dbReference type="RefSeq" id="XP_027338301.1">
    <property type="nucleotide sequence ID" value="XM_027482500.1"/>
</dbReference>
<accession>A0A8B8K3R6</accession>
<name>A0A8B8K3R6_ABRPR</name>
<dbReference type="AlphaFoldDB" id="A0A8B8K3R6"/>
<keyword evidence="1" id="KW-0732">Signal</keyword>
<keyword evidence="2" id="KW-1185">Reference proteome</keyword>
<dbReference type="InterPro" id="IPR040404">
    <property type="entry name" value="Phylloplanin-like"/>
</dbReference>
<evidence type="ECO:0000313" key="2">
    <source>
        <dbReference type="Proteomes" id="UP000694853"/>
    </source>
</evidence>
<feature type="chain" id="PRO_5034646164" evidence="1">
    <location>
        <begin position="23"/>
        <end position="153"/>
    </location>
</feature>
<sequence length="153" mass="15969">MTLKYLITFLLIAVMPIPQAKAQLGLLSDLLSSVNVQGTVFCSFKNNMGANGAALPVFPNAQVKLLCGGKVFSDATSDGDGRFSIMMDSLLFDLSSLLTGCNLVVATPLSNCNAKLPSAGALISALQFVGINHVGTQTIANITPSGFHFMPST</sequence>
<evidence type="ECO:0000256" key="1">
    <source>
        <dbReference type="SAM" id="SignalP"/>
    </source>
</evidence>
<reference evidence="2" key="1">
    <citation type="journal article" date="2019" name="Toxins">
        <title>Detection of Abrin-Like and Prepropulchellin-Like Toxin Genes and Transcripts Using Whole Genome Sequencing and Full-Length Transcript Sequencing of Abrus precatorius.</title>
        <authorList>
            <person name="Hovde B.T."/>
            <person name="Daligault H.E."/>
            <person name="Hanschen E.R."/>
            <person name="Kunde Y.A."/>
            <person name="Johnson M.B."/>
            <person name="Starkenburg S.R."/>
            <person name="Johnson S.L."/>
        </authorList>
    </citation>
    <scope>NUCLEOTIDE SEQUENCE [LARGE SCALE GENOMIC DNA]</scope>
</reference>
<dbReference type="Proteomes" id="UP000694853">
    <property type="component" value="Unplaced"/>
</dbReference>
<reference evidence="3" key="2">
    <citation type="submission" date="2025-08" db="UniProtKB">
        <authorList>
            <consortium name="RefSeq"/>
        </authorList>
    </citation>
    <scope>IDENTIFICATION</scope>
    <source>
        <tissue evidence="3">Young leaves</tissue>
    </source>
</reference>
<dbReference type="OrthoDB" id="905355at2759"/>
<dbReference type="KEGG" id="aprc:113852263"/>
<evidence type="ECO:0000313" key="3">
    <source>
        <dbReference type="RefSeq" id="XP_027338301.1"/>
    </source>
</evidence>
<proteinExistence type="predicted"/>
<dbReference type="GeneID" id="113852263"/>
<dbReference type="PANTHER" id="PTHR34458:SF5">
    <property type="entry name" value="POLLEN OLE E 1 ALLERGEN AND EXTENSIN FAMILY PROTEIN"/>
    <property type="match status" value="1"/>
</dbReference>
<gene>
    <name evidence="3" type="primary">LOC113852263</name>
</gene>
<organism evidence="2 3">
    <name type="scientific">Abrus precatorius</name>
    <name type="common">Indian licorice</name>
    <name type="synonym">Glycine abrus</name>
    <dbReference type="NCBI Taxonomy" id="3816"/>
    <lineage>
        <taxon>Eukaryota</taxon>
        <taxon>Viridiplantae</taxon>
        <taxon>Streptophyta</taxon>
        <taxon>Embryophyta</taxon>
        <taxon>Tracheophyta</taxon>
        <taxon>Spermatophyta</taxon>
        <taxon>Magnoliopsida</taxon>
        <taxon>eudicotyledons</taxon>
        <taxon>Gunneridae</taxon>
        <taxon>Pentapetalae</taxon>
        <taxon>rosids</taxon>
        <taxon>fabids</taxon>
        <taxon>Fabales</taxon>
        <taxon>Fabaceae</taxon>
        <taxon>Papilionoideae</taxon>
        <taxon>50 kb inversion clade</taxon>
        <taxon>NPAAA clade</taxon>
        <taxon>indigoferoid/millettioid clade</taxon>
        <taxon>Abreae</taxon>
        <taxon>Abrus</taxon>
    </lineage>
</organism>
<dbReference type="PANTHER" id="PTHR34458">
    <property type="entry name" value="POLLEN OLE E 1 ALLERGEN AND EXTENSIN FAMILY PROTEIN-RELATED"/>
    <property type="match status" value="1"/>
</dbReference>